<name>A0A3P1VAR8_9ACTO</name>
<comment type="caution">
    <text evidence="1">The sequence shown here is derived from an EMBL/GenBank/DDBJ whole genome shotgun (WGS) entry which is preliminary data.</text>
</comment>
<gene>
    <name evidence="1" type="ORF">EII10_01170</name>
</gene>
<reference evidence="1 2" key="1">
    <citation type="submission" date="2018-11" db="EMBL/GenBank/DDBJ databases">
        <title>Genomes From Bacteria Associated with the Canine Oral Cavity: a Test Case for Automated Genome-Based Taxonomic Assignment.</title>
        <authorList>
            <person name="Coil D.A."/>
            <person name="Jospin G."/>
            <person name="Darling A.E."/>
            <person name="Wallis C."/>
            <person name="Davis I.J."/>
            <person name="Harris S."/>
            <person name="Eisen J.A."/>
            <person name="Holcombe L.J."/>
            <person name="O'Flynn C."/>
        </authorList>
    </citation>
    <scope>NUCLEOTIDE SEQUENCE [LARGE SCALE GENOMIC DNA]</scope>
    <source>
        <strain evidence="1 2">OH5050</strain>
    </source>
</reference>
<dbReference type="Gene3D" id="3.40.960.10">
    <property type="entry name" value="VSR Endonuclease"/>
    <property type="match status" value="1"/>
</dbReference>
<protein>
    <recommendedName>
        <fullName evidence="3">DUF559 domain-containing protein</fullName>
    </recommendedName>
</protein>
<evidence type="ECO:0000313" key="1">
    <source>
        <dbReference type="EMBL" id="RRD30757.1"/>
    </source>
</evidence>
<dbReference type="SUPFAM" id="SSF52980">
    <property type="entry name" value="Restriction endonuclease-like"/>
    <property type="match status" value="1"/>
</dbReference>
<organism evidence="1 2">
    <name type="scientific">Actinomyces bowdenii</name>
    <dbReference type="NCBI Taxonomy" id="131109"/>
    <lineage>
        <taxon>Bacteria</taxon>
        <taxon>Bacillati</taxon>
        <taxon>Actinomycetota</taxon>
        <taxon>Actinomycetes</taxon>
        <taxon>Actinomycetales</taxon>
        <taxon>Actinomycetaceae</taxon>
        <taxon>Actinomyces</taxon>
    </lineage>
</organism>
<keyword evidence="2" id="KW-1185">Reference proteome</keyword>
<dbReference type="AlphaFoldDB" id="A0A3P1VAR8"/>
<dbReference type="Proteomes" id="UP000271272">
    <property type="component" value="Unassembled WGS sequence"/>
</dbReference>
<sequence length="329" mass="35801">MRGYSLVTNPDLAPWEQRTAVSLARAIAALQRAPAARCLTHTSAALVLGLGMWAQEPDVHLATACRPRRTATRLPAVHYPRTGPPTPAPGGPRVGAKVVHLRRRRLDLPGEDIIEVAGLPVTTALRTAFDCACDEPAHNALCIADSALRLVCDPCTWRPGQCEAPLAQARAAWQRMIEAGAGRHGIRQARAVLAAASPWSDSPAESLVRWLVLALGLPAPELQHPVEGRRGTRYLDLSWPGLRIVLEVDGRMKYQAPQDIYDEKLRQDDIHSQGWTMLRIPTEDLRDLHALAGRILALFPAPVLAGLRPDPLLRGTGLWGSHSEGPVLL</sequence>
<dbReference type="EMBL" id="RQZC01000001">
    <property type="protein sequence ID" value="RRD30757.1"/>
    <property type="molecule type" value="Genomic_DNA"/>
</dbReference>
<evidence type="ECO:0000313" key="2">
    <source>
        <dbReference type="Proteomes" id="UP000271272"/>
    </source>
</evidence>
<proteinExistence type="predicted"/>
<dbReference type="InterPro" id="IPR011335">
    <property type="entry name" value="Restrct_endonuc-II-like"/>
</dbReference>
<accession>A0A3P1VAR8</accession>
<dbReference type="RefSeq" id="WP_124932669.1">
    <property type="nucleotide sequence ID" value="NZ_RQZC01000001.1"/>
</dbReference>
<dbReference type="OrthoDB" id="3258696at2"/>
<evidence type="ECO:0008006" key="3">
    <source>
        <dbReference type="Google" id="ProtNLM"/>
    </source>
</evidence>